<feature type="domain" description="MJ1316 RNA cyclic group end recognition" evidence="1">
    <location>
        <begin position="98"/>
        <end position="174"/>
    </location>
</feature>
<gene>
    <name evidence="3" type="ORF">NMOB1V02_LOCUS6937</name>
</gene>
<evidence type="ECO:0000313" key="4">
    <source>
        <dbReference type="Proteomes" id="UP000678499"/>
    </source>
</evidence>
<proteinExistence type="predicted"/>
<dbReference type="Pfam" id="PF04457">
    <property type="entry name" value="MJ1316"/>
    <property type="match status" value="1"/>
</dbReference>
<dbReference type="OrthoDB" id="10263155at2759"/>
<dbReference type="InterPro" id="IPR042653">
    <property type="entry name" value="Leng9"/>
</dbReference>
<keyword evidence="4" id="KW-1185">Reference proteome</keyword>
<organism evidence="3">
    <name type="scientific">Notodromas monacha</name>
    <dbReference type="NCBI Taxonomy" id="399045"/>
    <lineage>
        <taxon>Eukaryota</taxon>
        <taxon>Metazoa</taxon>
        <taxon>Ecdysozoa</taxon>
        <taxon>Arthropoda</taxon>
        <taxon>Crustacea</taxon>
        <taxon>Oligostraca</taxon>
        <taxon>Ostracoda</taxon>
        <taxon>Podocopa</taxon>
        <taxon>Podocopida</taxon>
        <taxon>Cypridocopina</taxon>
        <taxon>Cypridoidea</taxon>
        <taxon>Cyprididae</taxon>
        <taxon>Notodromas</taxon>
    </lineage>
</organism>
<feature type="domain" description="A-kinase anchor protein 7-like phosphoesterase" evidence="2">
    <location>
        <begin position="260"/>
        <end position="322"/>
    </location>
</feature>
<accession>A0A7R9BRR9</accession>
<dbReference type="Proteomes" id="UP000678499">
    <property type="component" value="Unassembled WGS sequence"/>
</dbReference>
<evidence type="ECO:0000259" key="1">
    <source>
        <dbReference type="Pfam" id="PF04457"/>
    </source>
</evidence>
<dbReference type="EMBL" id="OA883600">
    <property type="protein sequence ID" value="CAD7279260.1"/>
    <property type="molecule type" value="Genomic_DNA"/>
</dbReference>
<evidence type="ECO:0000259" key="2">
    <source>
        <dbReference type="Pfam" id="PF10469"/>
    </source>
</evidence>
<dbReference type="InterPro" id="IPR040459">
    <property type="entry name" value="MJ1316"/>
</dbReference>
<evidence type="ECO:0000313" key="3">
    <source>
        <dbReference type="EMBL" id="CAD7279260.1"/>
    </source>
</evidence>
<dbReference type="PANTHER" id="PTHR46729">
    <property type="entry name" value="LEUKOCYTE RECEPTOR CLUSTER MEMBER 9"/>
    <property type="match status" value="1"/>
</dbReference>
<dbReference type="Gene3D" id="3.90.1140.10">
    <property type="entry name" value="Cyclic phosphodiesterase"/>
    <property type="match status" value="1"/>
</dbReference>
<dbReference type="PANTHER" id="PTHR46729:SF1">
    <property type="entry name" value="LEUKOCYTE RECEPTOR CLUSTER MEMBER 9"/>
    <property type="match status" value="1"/>
</dbReference>
<protein>
    <submittedName>
        <fullName evidence="3">Uncharacterized protein</fullName>
    </submittedName>
</protein>
<dbReference type="EMBL" id="CAJPEX010001563">
    <property type="protein sequence ID" value="CAG0919412.1"/>
    <property type="molecule type" value="Genomic_DNA"/>
</dbReference>
<name>A0A7R9BRR9_9CRUS</name>
<dbReference type="Pfam" id="PF10469">
    <property type="entry name" value="AKAP7_NLS"/>
    <property type="match status" value="1"/>
</dbReference>
<reference evidence="3" key="1">
    <citation type="submission" date="2020-11" db="EMBL/GenBank/DDBJ databases">
        <authorList>
            <person name="Tran Van P."/>
        </authorList>
    </citation>
    <scope>NUCLEOTIDE SEQUENCE</scope>
</reference>
<dbReference type="AlphaFoldDB" id="A0A7R9BRR9"/>
<dbReference type="InterPro" id="IPR019510">
    <property type="entry name" value="AKAP7-like_phosphoesterase"/>
</dbReference>
<sequence>MQQQRYSYYISVAPYLEKIRQKKVQFVSEIKVFANSTPWASAVLEKDVTIYMKDPRPQILRTVLLTEIQNKMTQQVPRTVESKIPDHKTECSGTKAGMRTAIDVISRIRWDPIFEERIGMVTVGYKDRFFGTLERSFGMFNWDEELSAVDDDDFAIPQHRILNFKYRDEIIWDKNSRTDSVFFSTNGSSKSTLEEVLHEIDLQKDLQLEKLHEMGGFGYSKEIDEWDEDDGPGPAIVTGTGFGQDIREKLMEQQLEDRSTHFIALRITEQDIVEKAMMVQQNALRMEPILEECCMKEKLFHITFCMLRLEGYNAITKACQILFIKKRFVPVHGNILVLNSLPPAVIANALFAMPRDRLVNKR</sequence>